<name>A0A411CQQ6_9CAUD</name>
<protein>
    <submittedName>
        <fullName evidence="1">Uncharacterized protein</fullName>
    </submittedName>
</protein>
<evidence type="ECO:0000313" key="1">
    <source>
        <dbReference type="EMBL" id="QAY16053.1"/>
    </source>
</evidence>
<gene>
    <name evidence="1" type="primary">1</name>
    <name evidence="1" type="ORF">SEA_ELESAR_1</name>
</gene>
<organism evidence="1 2">
    <name type="scientific">Arthrobacter phage Elesar</name>
    <dbReference type="NCBI Taxonomy" id="2510522"/>
    <lineage>
        <taxon>Viruses</taxon>
        <taxon>Duplodnaviria</taxon>
        <taxon>Heunggongvirae</taxon>
        <taxon>Uroviricota</taxon>
        <taxon>Caudoviricetes</taxon>
        <taxon>Daemsvirinae</taxon>
        <taxon>Elesarvirus</taxon>
        <taxon>Elesarvirus elesar</taxon>
    </lineage>
</organism>
<dbReference type="KEGG" id="vg:80034315"/>
<accession>A0A411CQQ6</accession>
<reference evidence="1 2" key="1">
    <citation type="submission" date="2019-01" db="EMBL/GenBank/DDBJ databases">
        <authorList>
            <person name="Adair T.L."/>
            <person name="Lucas L.G."/>
            <person name="Young A.M."/>
            <person name="Antrich S.C."/>
            <person name="Baird A.G."/>
            <person name="Dunn E.L."/>
            <person name="Fernandes B.I."/>
            <person name="Fraley E.G."/>
            <person name="Ghanem A.X."/>
            <person name="Gilbert M.G."/>
            <person name="Morris T.B."/>
            <person name="Nortch B.D."/>
            <person name="Overcash M.E."/>
            <person name="Pavleszek K.E."/>
            <person name="Pellegrini L.I.O."/>
            <person name="Pham L.T."/>
            <person name="Rule L.S."/>
            <person name="Schultz E.M."/>
            <person name="Smith J."/>
            <person name="Thong B.J."/>
            <person name="Turner H.A."/>
            <person name="Walker G."/>
            <person name="Whitaker Z.J."/>
            <person name="Wilsey R.N."/>
            <person name="Yanney R.L."/>
            <person name="Klyczek K."/>
            <person name="Garlena R.A."/>
            <person name="Russell D.A."/>
            <person name="Pope W.H."/>
            <person name="Jacobs-Sera D."/>
            <person name="Hatfull G.F."/>
        </authorList>
    </citation>
    <scope>NUCLEOTIDE SEQUENCE [LARGE SCALE GENOMIC DNA]</scope>
</reference>
<evidence type="ECO:0000313" key="2">
    <source>
        <dbReference type="Proteomes" id="UP000290693"/>
    </source>
</evidence>
<dbReference type="Proteomes" id="UP000290693">
    <property type="component" value="Segment"/>
</dbReference>
<dbReference type="EMBL" id="MK392368">
    <property type="protein sequence ID" value="QAY16053.1"/>
    <property type="molecule type" value="Genomic_DNA"/>
</dbReference>
<dbReference type="RefSeq" id="YP_010761166.1">
    <property type="nucleotide sequence ID" value="NC_073593.1"/>
</dbReference>
<proteinExistence type="predicted"/>
<dbReference type="GeneID" id="80034315"/>
<keyword evidence="2" id="KW-1185">Reference proteome</keyword>
<sequence length="102" mass="11370">MNWRGKRTHEGASVEKKLTRDEAIEIVTNVLADRPSGPDGEDVLEALGITRCVVGADEATERLGMISEWAKAMIDESYYPQYGRDVKTLIEAPIDELRRHGA</sequence>